<keyword evidence="2" id="KW-1185">Reference proteome</keyword>
<gene>
    <name evidence="1" type="ORF">ACFSBJ_06865</name>
</gene>
<dbReference type="InterPro" id="IPR050678">
    <property type="entry name" value="DNA_Partitioning_ATPase"/>
</dbReference>
<organism evidence="1 2">
    <name type="scientific">Haloplanus ruber</name>
    <dbReference type="NCBI Taxonomy" id="869892"/>
    <lineage>
        <taxon>Archaea</taxon>
        <taxon>Methanobacteriati</taxon>
        <taxon>Methanobacteriota</taxon>
        <taxon>Stenosarchaea group</taxon>
        <taxon>Halobacteria</taxon>
        <taxon>Halobacteriales</taxon>
        <taxon>Haloferacaceae</taxon>
        <taxon>Haloplanus</taxon>
    </lineage>
</organism>
<evidence type="ECO:0000313" key="2">
    <source>
        <dbReference type="Proteomes" id="UP001597075"/>
    </source>
</evidence>
<dbReference type="Proteomes" id="UP001597075">
    <property type="component" value="Unassembled WGS sequence"/>
</dbReference>
<sequence length="248" mass="24752">MSDGDAGTVAALVGATGGAGTTRLSVELGALLAADGRSVAVLDAAFATQGLSDYLSGRLDPDLTALLTDRREAALEDGLVDLPLDVDGRVACCPAAAPFKRLARAKSAAAAQRFESRVAAAADGFDHVVVDTPPVASNQSVAAVNAADRVAVVTPATTRGRDAVQRIRGRLDDVGSAADAVVATRGDLEVADATVSETAAAVTAAPTCLEESSVATAVADVAAVVFDADLSVEEGAGLFDSVGGFVSR</sequence>
<dbReference type="PANTHER" id="PTHR13696">
    <property type="entry name" value="P-LOOP CONTAINING NUCLEOSIDE TRIPHOSPHATE HYDROLASE"/>
    <property type="match status" value="1"/>
</dbReference>
<name>A0ABD6CZL0_9EURY</name>
<dbReference type="AlphaFoldDB" id="A0ABD6CZL0"/>
<dbReference type="PANTHER" id="PTHR13696:SF99">
    <property type="entry name" value="COBYRINIC ACID AC-DIAMIDE SYNTHASE"/>
    <property type="match status" value="1"/>
</dbReference>
<dbReference type="SUPFAM" id="SSF52540">
    <property type="entry name" value="P-loop containing nucleoside triphosphate hydrolases"/>
    <property type="match status" value="1"/>
</dbReference>
<accession>A0ABD6CZL0</accession>
<protein>
    <submittedName>
        <fullName evidence="1">ParA family protein</fullName>
    </submittedName>
</protein>
<comment type="caution">
    <text evidence="1">The sequence shown here is derived from an EMBL/GenBank/DDBJ whole genome shotgun (WGS) entry which is preliminary data.</text>
</comment>
<dbReference type="RefSeq" id="WP_256405662.1">
    <property type="nucleotide sequence ID" value="NZ_CP187151.1"/>
</dbReference>
<proteinExistence type="predicted"/>
<dbReference type="InterPro" id="IPR027417">
    <property type="entry name" value="P-loop_NTPase"/>
</dbReference>
<dbReference type="EMBL" id="JBHUDL010000009">
    <property type="protein sequence ID" value="MFD1633456.1"/>
    <property type="molecule type" value="Genomic_DNA"/>
</dbReference>
<reference evidence="1 2" key="1">
    <citation type="journal article" date="2019" name="Int. J. Syst. Evol. Microbiol.">
        <title>The Global Catalogue of Microorganisms (GCM) 10K type strain sequencing project: providing services to taxonomists for standard genome sequencing and annotation.</title>
        <authorList>
            <consortium name="The Broad Institute Genomics Platform"/>
            <consortium name="The Broad Institute Genome Sequencing Center for Infectious Disease"/>
            <person name="Wu L."/>
            <person name="Ma J."/>
        </authorList>
    </citation>
    <scope>NUCLEOTIDE SEQUENCE [LARGE SCALE GENOMIC DNA]</scope>
    <source>
        <strain evidence="1 2">CGMCC 1.10594</strain>
    </source>
</reference>
<evidence type="ECO:0000313" key="1">
    <source>
        <dbReference type="EMBL" id="MFD1633456.1"/>
    </source>
</evidence>
<dbReference type="Gene3D" id="3.40.50.300">
    <property type="entry name" value="P-loop containing nucleotide triphosphate hydrolases"/>
    <property type="match status" value="1"/>
</dbReference>